<name>A0A151WX76_9HYME</name>
<organism evidence="2 3">
    <name type="scientific">Mycetomoellerius zeteki</name>
    <dbReference type="NCBI Taxonomy" id="64791"/>
    <lineage>
        <taxon>Eukaryota</taxon>
        <taxon>Metazoa</taxon>
        <taxon>Ecdysozoa</taxon>
        <taxon>Arthropoda</taxon>
        <taxon>Hexapoda</taxon>
        <taxon>Insecta</taxon>
        <taxon>Pterygota</taxon>
        <taxon>Neoptera</taxon>
        <taxon>Endopterygota</taxon>
        <taxon>Hymenoptera</taxon>
        <taxon>Apocrita</taxon>
        <taxon>Aculeata</taxon>
        <taxon>Formicoidea</taxon>
        <taxon>Formicidae</taxon>
        <taxon>Myrmicinae</taxon>
        <taxon>Mycetomoellerius</taxon>
    </lineage>
</organism>
<sequence length="64" mass="7189">ILLTMPISVVTGKASFSKLKLIKNYLRSTMTQTQLSDLAIISIENEVSNSLNYTDITDRNIRKS</sequence>
<dbReference type="InterPro" id="IPR008906">
    <property type="entry name" value="HATC_C_dom"/>
</dbReference>
<feature type="non-terminal residue" evidence="2">
    <location>
        <position position="1"/>
    </location>
</feature>
<evidence type="ECO:0000313" key="2">
    <source>
        <dbReference type="EMBL" id="KYQ52448.1"/>
    </source>
</evidence>
<dbReference type="PANTHER" id="PTHR45749">
    <property type="match status" value="1"/>
</dbReference>
<keyword evidence="3" id="KW-1185">Reference proteome</keyword>
<accession>A0A151WX76</accession>
<dbReference type="GO" id="GO:0046983">
    <property type="term" value="F:protein dimerization activity"/>
    <property type="evidence" value="ECO:0007669"/>
    <property type="project" value="InterPro"/>
</dbReference>
<evidence type="ECO:0000259" key="1">
    <source>
        <dbReference type="Pfam" id="PF05699"/>
    </source>
</evidence>
<dbReference type="Pfam" id="PF05699">
    <property type="entry name" value="Dimer_Tnp_hAT"/>
    <property type="match status" value="1"/>
</dbReference>
<feature type="domain" description="HAT C-terminal dimerisation" evidence="1">
    <location>
        <begin position="1"/>
        <end position="46"/>
    </location>
</feature>
<evidence type="ECO:0000313" key="3">
    <source>
        <dbReference type="Proteomes" id="UP000075809"/>
    </source>
</evidence>
<protein>
    <recommendedName>
        <fullName evidence="1">HAT C-terminal dimerisation domain-containing protein</fullName>
    </recommendedName>
</protein>
<dbReference type="STRING" id="64791.A0A151WX76"/>
<proteinExistence type="predicted"/>
<gene>
    <name evidence="2" type="ORF">ALC60_08436</name>
</gene>
<dbReference type="AlphaFoldDB" id="A0A151WX76"/>
<dbReference type="EMBL" id="KQ982672">
    <property type="protein sequence ID" value="KYQ52448.1"/>
    <property type="molecule type" value="Genomic_DNA"/>
</dbReference>
<reference evidence="2 3" key="1">
    <citation type="submission" date="2015-09" db="EMBL/GenBank/DDBJ databases">
        <title>Trachymyrmex zeteki WGS genome.</title>
        <authorList>
            <person name="Nygaard S."/>
            <person name="Hu H."/>
            <person name="Boomsma J."/>
            <person name="Zhang G."/>
        </authorList>
    </citation>
    <scope>NUCLEOTIDE SEQUENCE [LARGE SCALE GENOMIC DNA]</scope>
    <source>
        <strain evidence="2">Tzet28-1</strain>
        <tissue evidence="2">Whole body</tissue>
    </source>
</reference>
<dbReference type="PANTHER" id="PTHR45749:SF35">
    <property type="entry name" value="AC-LIKE TRANSPOSASE-RELATED"/>
    <property type="match status" value="1"/>
</dbReference>
<dbReference type="Proteomes" id="UP000075809">
    <property type="component" value="Unassembled WGS sequence"/>
</dbReference>